<evidence type="ECO:0000256" key="5">
    <source>
        <dbReference type="ARBA" id="ARBA00023136"/>
    </source>
</evidence>
<feature type="transmembrane region" description="Helical" evidence="6">
    <location>
        <begin position="37"/>
        <end position="59"/>
    </location>
</feature>
<keyword evidence="3 6" id="KW-0812">Transmembrane</keyword>
<evidence type="ECO:0000313" key="9">
    <source>
        <dbReference type="Proteomes" id="UP001589683"/>
    </source>
</evidence>
<dbReference type="SUPFAM" id="SSF103481">
    <property type="entry name" value="Multidrug resistance efflux transporter EmrE"/>
    <property type="match status" value="2"/>
</dbReference>
<dbReference type="PANTHER" id="PTHR22911">
    <property type="entry name" value="ACYL-MALONYL CONDENSING ENZYME-RELATED"/>
    <property type="match status" value="1"/>
</dbReference>
<feature type="transmembrane region" description="Helical" evidence="6">
    <location>
        <begin position="211"/>
        <end position="231"/>
    </location>
</feature>
<feature type="transmembrane region" description="Helical" evidence="6">
    <location>
        <begin position="181"/>
        <end position="199"/>
    </location>
</feature>
<feature type="transmembrane region" description="Helical" evidence="6">
    <location>
        <begin position="243"/>
        <end position="260"/>
    </location>
</feature>
<dbReference type="RefSeq" id="WP_247079687.1">
    <property type="nucleotide sequence ID" value="NZ_JAGFNU010000001.1"/>
</dbReference>
<feature type="transmembrane region" description="Helical" evidence="6">
    <location>
        <begin position="128"/>
        <end position="146"/>
    </location>
</feature>
<comment type="similarity">
    <text evidence="2">Belongs to the drug/metabolite transporter (DMT) superfamily. 10 TMS drug/metabolite exporter (DME) (TC 2.A.7.3) family.</text>
</comment>
<dbReference type="Proteomes" id="UP001589683">
    <property type="component" value="Unassembled WGS sequence"/>
</dbReference>
<gene>
    <name evidence="8" type="ORF">ACFFUT_14465</name>
</gene>
<reference evidence="8 9" key="1">
    <citation type="submission" date="2024-09" db="EMBL/GenBank/DDBJ databases">
        <authorList>
            <person name="Sun Q."/>
            <person name="Mori K."/>
        </authorList>
    </citation>
    <scope>NUCLEOTIDE SEQUENCE [LARGE SCALE GENOMIC DNA]</scope>
    <source>
        <strain evidence="8 9">CECT 8726</strain>
    </source>
</reference>
<sequence>MAILSDNARGAILMMASMIAFTLNDTCFKALSDELPLFQALLIRGVVTMVLLFGIAWGMGALRLRLPKADWGFIALRTIAEIGAAYFFLTALFNMEIANVTAILQALPLTVTLAGAVFLGEAVGWRRLLAILVGFVGVMLIVRPGPDGFNSYAVYALIAVAFVTMRDLASRRLSKNVPSLVVALAAAAGVTLFAAIGTFSEQWVPVSELAALQLMGASFFIIGGYLFSVMVMRVGDIGFVAPFRYTGLLWALIMGFFVFGDWPDPITLLGGAIVVATGIFTFYRERKLAKRERG</sequence>
<feature type="transmembrane region" description="Helical" evidence="6">
    <location>
        <begin position="266"/>
        <end position="283"/>
    </location>
</feature>
<feature type="transmembrane region" description="Helical" evidence="6">
    <location>
        <begin position="71"/>
        <end position="91"/>
    </location>
</feature>
<protein>
    <submittedName>
        <fullName evidence="8">DMT family transporter</fullName>
    </submittedName>
</protein>
<evidence type="ECO:0000259" key="7">
    <source>
        <dbReference type="Pfam" id="PF00892"/>
    </source>
</evidence>
<dbReference type="Pfam" id="PF00892">
    <property type="entry name" value="EamA"/>
    <property type="match status" value="1"/>
</dbReference>
<evidence type="ECO:0000313" key="8">
    <source>
        <dbReference type="EMBL" id="MFB9232992.1"/>
    </source>
</evidence>
<dbReference type="InterPro" id="IPR037185">
    <property type="entry name" value="EmrE-like"/>
</dbReference>
<keyword evidence="9" id="KW-1185">Reference proteome</keyword>
<accession>A0ABV5JKH8</accession>
<feature type="transmembrane region" description="Helical" evidence="6">
    <location>
        <begin position="97"/>
        <end position="119"/>
    </location>
</feature>
<feature type="domain" description="EamA" evidence="7">
    <location>
        <begin position="9"/>
        <end position="142"/>
    </location>
</feature>
<name>A0ABV5JKH8_9RHOB</name>
<dbReference type="InterPro" id="IPR000620">
    <property type="entry name" value="EamA_dom"/>
</dbReference>
<dbReference type="PANTHER" id="PTHR22911:SF6">
    <property type="entry name" value="SOLUTE CARRIER FAMILY 35 MEMBER G1"/>
    <property type="match status" value="1"/>
</dbReference>
<keyword evidence="4 6" id="KW-1133">Transmembrane helix</keyword>
<proteinExistence type="inferred from homology"/>
<organism evidence="8 9">
    <name type="scientific">Pseudohalocynthiibacter aestuariivivens</name>
    <dbReference type="NCBI Taxonomy" id="1591409"/>
    <lineage>
        <taxon>Bacteria</taxon>
        <taxon>Pseudomonadati</taxon>
        <taxon>Pseudomonadota</taxon>
        <taxon>Alphaproteobacteria</taxon>
        <taxon>Rhodobacterales</taxon>
        <taxon>Paracoccaceae</taxon>
        <taxon>Pseudohalocynthiibacter</taxon>
    </lineage>
</organism>
<keyword evidence="5 6" id="KW-0472">Membrane</keyword>
<evidence type="ECO:0000256" key="6">
    <source>
        <dbReference type="SAM" id="Phobius"/>
    </source>
</evidence>
<evidence type="ECO:0000256" key="4">
    <source>
        <dbReference type="ARBA" id="ARBA00022989"/>
    </source>
</evidence>
<evidence type="ECO:0000256" key="3">
    <source>
        <dbReference type="ARBA" id="ARBA00022692"/>
    </source>
</evidence>
<evidence type="ECO:0000256" key="1">
    <source>
        <dbReference type="ARBA" id="ARBA00004141"/>
    </source>
</evidence>
<evidence type="ECO:0000256" key="2">
    <source>
        <dbReference type="ARBA" id="ARBA00009853"/>
    </source>
</evidence>
<dbReference type="EMBL" id="JBHMEA010000045">
    <property type="protein sequence ID" value="MFB9232992.1"/>
    <property type="molecule type" value="Genomic_DNA"/>
</dbReference>
<comment type="subcellular location">
    <subcellularLocation>
        <location evidence="1">Membrane</location>
        <topology evidence="1">Multi-pass membrane protein</topology>
    </subcellularLocation>
</comment>
<feature type="transmembrane region" description="Helical" evidence="6">
    <location>
        <begin position="152"/>
        <end position="169"/>
    </location>
</feature>
<comment type="caution">
    <text evidence="8">The sequence shown here is derived from an EMBL/GenBank/DDBJ whole genome shotgun (WGS) entry which is preliminary data.</text>
</comment>